<dbReference type="AlphaFoldDB" id="A0AAJ6N653"/>
<proteinExistence type="evidence at protein level"/>
<organism evidence="5">
    <name type="scientific">Verrucomicrobium spinosum</name>
    <dbReference type="NCBI Taxonomy" id="2736"/>
    <lineage>
        <taxon>Bacteria</taxon>
        <taxon>Pseudomonadati</taxon>
        <taxon>Verrucomicrobiota</taxon>
        <taxon>Verrucomicrobiia</taxon>
        <taxon>Verrucomicrobiales</taxon>
        <taxon>Verrucomicrobiaceae</taxon>
        <taxon>Verrucomicrobium</taxon>
    </lineage>
</organism>
<reference evidence="7 8" key="1">
    <citation type="journal article" date="2023" name="Biomolecules">
        <title>The Crystal Structure of Tyrosinase from &lt;i&gt;Verrucomicrobium spinosum&lt;/i&gt; Reveals It to Be an Atypical Bacterial Tyrosinase.</title>
        <authorList>
            <person name="Fekry M."/>
            <person name="Dave K.K."/>
            <person name="Badgujar D."/>
            <person name="Hamnevik E."/>
            <person name="Aurelius O."/>
            <person name="Dobritzsch D."/>
            <person name="Danielson U.H."/>
        </authorList>
    </citation>
    <scope>X-RAY CRYSTALLOGRAPHY (1.43 ANGSTROMS) IN COMPLEX WITH CU(2+)</scope>
</reference>
<evidence type="ECO:0007829" key="7">
    <source>
        <dbReference type="PDB" id="8BBQ"/>
    </source>
</evidence>
<dbReference type="PRINTS" id="PR00092">
    <property type="entry name" value="TYROSINASE"/>
</dbReference>
<dbReference type="GO" id="GO:0004503">
    <property type="term" value="F:tyrosinase activity"/>
    <property type="evidence" value="ECO:0007669"/>
    <property type="project" value="UniProtKB-EC"/>
</dbReference>
<evidence type="ECO:0000259" key="3">
    <source>
        <dbReference type="PROSITE" id="PS00497"/>
    </source>
</evidence>
<dbReference type="PANTHER" id="PTHR11474:SF76">
    <property type="entry name" value="SHKT DOMAIN-CONTAINING PROTEIN"/>
    <property type="match status" value="1"/>
</dbReference>
<dbReference type="Gene3D" id="1.10.1280.10">
    <property type="entry name" value="Di-copper center containing domain from catechol oxidase"/>
    <property type="match status" value="1"/>
</dbReference>
<evidence type="ECO:0007829" key="8">
    <source>
        <dbReference type="PDB" id="8BBR"/>
    </source>
</evidence>
<feature type="domain" description="Tyrosinase copper-binding" evidence="4">
    <location>
        <begin position="244"/>
        <end position="255"/>
    </location>
</feature>
<evidence type="ECO:0000313" key="6">
    <source>
        <dbReference type="PDB" id="8BBR"/>
    </source>
</evidence>
<dbReference type="InterPro" id="IPR008922">
    <property type="entry name" value="Di-copper_centre_dom_sf"/>
</dbReference>
<evidence type="ECO:0000259" key="4">
    <source>
        <dbReference type="PROSITE" id="PS00498"/>
    </source>
</evidence>
<dbReference type="PROSITE" id="PS00497">
    <property type="entry name" value="TYROSINASE_1"/>
    <property type="match status" value="1"/>
</dbReference>
<dbReference type="Pfam" id="PF00264">
    <property type="entry name" value="Tyrosinase"/>
    <property type="match status" value="1"/>
</dbReference>
<dbReference type="InterPro" id="IPR002227">
    <property type="entry name" value="Tyrosinase_Cu-bd"/>
</dbReference>
<dbReference type="SUPFAM" id="SSF48056">
    <property type="entry name" value="Di-copper centre-containing domain"/>
    <property type="match status" value="1"/>
</dbReference>
<dbReference type="PROSITE" id="PS00498">
    <property type="entry name" value="TYROSINASE_2"/>
    <property type="match status" value="1"/>
</dbReference>
<evidence type="ECO:0000256" key="2">
    <source>
        <dbReference type="ARBA" id="ARBA00023008"/>
    </source>
</evidence>
<evidence type="ECO:0000256" key="1">
    <source>
        <dbReference type="ARBA" id="ARBA00022723"/>
    </source>
</evidence>
<feature type="binding site" evidence="7 8">
    <location>
        <position position="229"/>
    </location>
    <ligand>
        <name>Cu(2+)</name>
        <dbReference type="ChEBI" id="CHEBI:29036"/>
        <label>4</label>
    </ligand>
</feature>
<evidence type="ECO:0000313" key="5">
    <source>
        <dbReference type="PDB" id="8BBQ"/>
    </source>
</evidence>
<keyword evidence="7 8" id="KW-0002">3D-structure</keyword>
<dbReference type="EC" id="1.14.18.1" evidence="5 6"/>
<feature type="binding site" evidence="7 8">
    <location>
        <position position="251"/>
    </location>
    <ligand>
        <name>Cu(2+)</name>
        <dbReference type="ChEBI" id="CHEBI:29036"/>
        <label>4</label>
    </ligand>
</feature>
<keyword evidence="2" id="KW-0186">Copper</keyword>
<accession>A0AAJ6N653</accession>
<dbReference type="PDB" id="8BBQ">
    <property type="method" value="X-ray"/>
    <property type="resolution" value="1.43 A"/>
    <property type="chains" value="A/B=1-324"/>
</dbReference>
<feature type="binding site" evidence="7 8">
    <location>
        <position position="225"/>
    </location>
    <ligand>
        <name>Cu(2+)</name>
        <dbReference type="ChEBI" id="CHEBI:29036"/>
        <label>4</label>
    </ligand>
</feature>
<feature type="binding site" evidence="7 8">
    <location>
        <position position="62"/>
    </location>
    <ligand>
        <name>Cu(2+)</name>
        <dbReference type="ChEBI" id="CHEBI:29036"/>
        <label>2</label>
    </ligand>
</feature>
<dbReference type="PDB" id="8BBR">
    <property type="method" value="X-ray"/>
    <property type="resolution" value="1.64 A"/>
    <property type="chains" value="A/B=1-324"/>
</dbReference>
<sequence>QSAKYHRLNLQNPAAAPFLESYKKAITVMLQLPPSDARNWYRNAFIHTLDCPHGNWWFVVWHRGYTGWFERTVRELSGDPNFAFPYWDWTALPQVPDSFFNGVLDPNNPAFIASYNEFYSQLSNPMSALWNSFSTAQLQQMRNRGFQSVNDVWQAVRDSPMFFPRGRARTLTRQNPGFDATTRRAVSIGTIRNALAPTDFITFGSGKTANHSESATQGILESQPHNNVHNNIGGFMQDLLSPTDPVFFAHHSNIDRLWDVWTRKQQRLGLPTLPTGANLPLWANEPFLFFIGPDGKPVAKNKAGDYATIGDFDYNYEPGSGEAV</sequence>
<feature type="domain" description="Tyrosinase copper-binding" evidence="3">
    <location>
        <begin position="53"/>
        <end position="70"/>
    </location>
</feature>
<keyword evidence="1 7" id="KW-0479">Metal-binding</keyword>
<feature type="binding site" evidence="8">
    <location>
        <position position="75"/>
    </location>
    <ligand>
        <name>Cu(2+)</name>
        <dbReference type="ChEBI" id="CHEBI:29036"/>
        <label>3</label>
    </ligand>
</feature>
<dbReference type="PANTHER" id="PTHR11474">
    <property type="entry name" value="TYROSINASE FAMILY MEMBER"/>
    <property type="match status" value="1"/>
</dbReference>
<feature type="binding site" evidence="7 8">
    <location>
        <position position="47"/>
    </location>
    <ligand>
        <name>Cu(2+)</name>
        <dbReference type="ChEBI" id="CHEBI:29036"/>
        <label>2</label>
    </ligand>
</feature>
<feature type="binding site" evidence="7 8">
    <location>
        <position position="53"/>
    </location>
    <ligand>
        <name>Cu(2+)</name>
        <dbReference type="ChEBI" id="CHEBI:29036"/>
        <label>2</label>
    </ligand>
</feature>
<dbReference type="InterPro" id="IPR050316">
    <property type="entry name" value="Tyrosinase/Hemocyanin"/>
</dbReference>
<dbReference type="SMR" id="A0AAJ6N653"/>
<name>A0AAJ6N653_9BACT</name>
<dbReference type="GO" id="GO:0046872">
    <property type="term" value="F:metal ion binding"/>
    <property type="evidence" value="ECO:0007669"/>
    <property type="project" value="UniProtKB-KW"/>
</dbReference>
<protein>
    <submittedName>
        <fullName evidence="5 6">Core tyrosinase</fullName>
        <ecNumber evidence="5 6">1.14.18.1</ecNumber>
    </submittedName>
</protein>
<feature type="binding site" evidence="8">
    <location>
        <position position="6"/>
    </location>
    <ligand>
        <name>Cu(2+)</name>
        <dbReference type="ChEBI" id="CHEBI:29036"/>
        <label>1</label>
    </ligand>
</feature>